<name>A0A1L9SHF5_9EURO</name>
<dbReference type="GO" id="GO:0000981">
    <property type="term" value="F:DNA-binding transcription factor activity, RNA polymerase II-specific"/>
    <property type="evidence" value="ECO:0007669"/>
    <property type="project" value="InterPro"/>
</dbReference>
<sequence>MRQAKACVGCRQAKARCSLAVPCKRCVDRRLECCYSQPRPRSRHTGFRPIRPADGLDRAAQPVRSDLAMIPDVSLQNQPSPFHLSCHLVPDMPFSFQDLLSPGFHDLMSLSSTSDSQLTLTTTKTLLLQRERSLQQGSLTANMLFSRLTDYARMMVDHKTLPPFIYPPCSLGAYQCPSDTPHQCLPEALAVCSNLVYLFYQRIPGSHASIWNQIRAHLAQLRDEVRVSDL</sequence>
<dbReference type="PROSITE" id="PS00463">
    <property type="entry name" value="ZN2_CY6_FUNGAL_1"/>
    <property type="match status" value="1"/>
</dbReference>
<dbReference type="InterPro" id="IPR001138">
    <property type="entry name" value="Zn2Cys6_DnaBD"/>
</dbReference>
<keyword evidence="4" id="KW-0539">Nucleus</keyword>
<evidence type="ECO:0000313" key="6">
    <source>
        <dbReference type="EMBL" id="OJJ46543.1"/>
    </source>
</evidence>
<dbReference type="OrthoDB" id="4358517at2759"/>
<proteinExistence type="predicted"/>
<dbReference type="VEuPathDB" id="FungiDB:ASPZODRAFT_132608"/>
<dbReference type="Pfam" id="PF00172">
    <property type="entry name" value="Zn_clus"/>
    <property type="match status" value="1"/>
</dbReference>
<keyword evidence="1" id="KW-0805">Transcription regulation</keyword>
<keyword evidence="2" id="KW-0238">DNA-binding</keyword>
<gene>
    <name evidence="6" type="ORF">ASPZODRAFT_132608</name>
</gene>
<evidence type="ECO:0000256" key="3">
    <source>
        <dbReference type="ARBA" id="ARBA00023163"/>
    </source>
</evidence>
<dbReference type="GO" id="GO:0008270">
    <property type="term" value="F:zinc ion binding"/>
    <property type="evidence" value="ECO:0007669"/>
    <property type="project" value="InterPro"/>
</dbReference>
<dbReference type="InterPro" id="IPR036864">
    <property type="entry name" value="Zn2-C6_fun-type_DNA-bd_sf"/>
</dbReference>
<dbReference type="Gene3D" id="4.10.240.10">
    <property type="entry name" value="Zn(2)-C6 fungal-type DNA-binding domain"/>
    <property type="match status" value="1"/>
</dbReference>
<evidence type="ECO:0000256" key="1">
    <source>
        <dbReference type="ARBA" id="ARBA00023015"/>
    </source>
</evidence>
<reference evidence="7" key="1">
    <citation type="journal article" date="2017" name="Genome Biol.">
        <title>Comparative genomics reveals high biological diversity and specific adaptations in the industrially and medically important fungal genus Aspergillus.</title>
        <authorList>
            <person name="de Vries R.P."/>
            <person name="Riley R."/>
            <person name="Wiebenga A."/>
            <person name="Aguilar-Osorio G."/>
            <person name="Amillis S."/>
            <person name="Uchima C.A."/>
            <person name="Anderluh G."/>
            <person name="Asadollahi M."/>
            <person name="Askin M."/>
            <person name="Barry K."/>
            <person name="Battaglia E."/>
            <person name="Bayram O."/>
            <person name="Benocci T."/>
            <person name="Braus-Stromeyer S.A."/>
            <person name="Caldana C."/>
            <person name="Canovas D."/>
            <person name="Cerqueira G.C."/>
            <person name="Chen F."/>
            <person name="Chen W."/>
            <person name="Choi C."/>
            <person name="Clum A."/>
            <person name="Dos Santos R.A."/>
            <person name="Damasio A.R."/>
            <person name="Diallinas G."/>
            <person name="Emri T."/>
            <person name="Fekete E."/>
            <person name="Flipphi M."/>
            <person name="Freyberg S."/>
            <person name="Gallo A."/>
            <person name="Gournas C."/>
            <person name="Habgood R."/>
            <person name="Hainaut M."/>
            <person name="Harispe M.L."/>
            <person name="Henrissat B."/>
            <person name="Hilden K.S."/>
            <person name="Hope R."/>
            <person name="Hossain A."/>
            <person name="Karabika E."/>
            <person name="Karaffa L."/>
            <person name="Karanyi Z."/>
            <person name="Krasevec N."/>
            <person name="Kuo A."/>
            <person name="Kusch H."/>
            <person name="LaButti K."/>
            <person name="Lagendijk E.L."/>
            <person name="Lapidus A."/>
            <person name="Levasseur A."/>
            <person name="Lindquist E."/>
            <person name="Lipzen A."/>
            <person name="Logrieco A.F."/>
            <person name="MacCabe A."/>
            <person name="Maekelae M.R."/>
            <person name="Malavazi I."/>
            <person name="Melin P."/>
            <person name="Meyer V."/>
            <person name="Mielnichuk N."/>
            <person name="Miskei M."/>
            <person name="Molnar A.P."/>
            <person name="Mule G."/>
            <person name="Ngan C.Y."/>
            <person name="Orejas M."/>
            <person name="Orosz E."/>
            <person name="Ouedraogo J.P."/>
            <person name="Overkamp K.M."/>
            <person name="Park H.-S."/>
            <person name="Perrone G."/>
            <person name="Piumi F."/>
            <person name="Punt P.J."/>
            <person name="Ram A.F."/>
            <person name="Ramon A."/>
            <person name="Rauscher S."/>
            <person name="Record E."/>
            <person name="Riano-Pachon D.M."/>
            <person name="Robert V."/>
            <person name="Roehrig J."/>
            <person name="Ruller R."/>
            <person name="Salamov A."/>
            <person name="Salih N.S."/>
            <person name="Samson R.A."/>
            <person name="Sandor E."/>
            <person name="Sanguinetti M."/>
            <person name="Schuetze T."/>
            <person name="Sepcic K."/>
            <person name="Shelest E."/>
            <person name="Sherlock G."/>
            <person name="Sophianopoulou V."/>
            <person name="Squina F.M."/>
            <person name="Sun H."/>
            <person name="Susca A."/>
            <person name="Todd R.B."/>
            <person name="Tsang A."/>
            <person name="Unkles S.E."/>
            <person name="van de Wiele N."/>
            <person name="van Rossen-Uffink D."/>
            <person name="Oliveira J.V."/>
            <person name="Vesth T.C."/>
            <person name="Visser J."/>
            <person name="Yu J.-H."/>
            <person name="Zhou M."/>
            <person name="Andersen M.R."/>
            <person name="Archer D.B."/>
            <person name="Baker S.E."/>
            <person name="Benoit I."/>
            <person name="Brakhage A.A."/>
            <person name="Braus G.H."/>
            <person name="Fischer R."/>
            <person name="Frisvad J.C."/>
            <person name="Goldman G.H."/>
            <person name="Houbraken J."/>
            <person name="Oakley B."/>
            <person name="Pocsi I."/>
            <person name="Scazzocchio C."/>
            <person name="Seiboth B."/>
            <person name="vanKuyk P.A."/>
            <person name="Wortman J."/>
            <person name="Dyer P.S."/>
            <person name="Grigoriev I.V."/>
        </authorList>
    </citation>
    <scope>NUCLEOTIDE SEQUENCE [LARGE SCALE GENOMIC DNA]</scope>
    <source>
        <strain evidence="7">CBS 506.65</strain>
    </source>
</reference>
<keyword evidence="7" id="KW-1185">Reference proteome</keyword>
<dbReference type="GO" id="GO:0003677">
    <property type="term" value="F:DNA binding"/>
    <property type="evidence" value="ECO:0007669"/>
    <property type="project" value="UniProtKB-KW"/>
</dbReference>
<dbReference type="SUPFAM" id="SSF57701">
    <property type="entry name" value="Zn2/Cys6 DNA-binding domain"/>
    <property type="match status" value="1"/>
</dbReference>
<evidence type="ECO:0000313" key="7">
    <source>
        <dbReference type="Proteomes" id="UP000184188"/>
    </source>
</evidence>
<accession>A0A1L9SHF5</accession>
<feature type="domain" description="Zn(2)-C6 fungal-type" evidence="5">
    <location>
        <begin position="6"/>
        <end position="35"/>
    </location>
</feature>
<evidence type="ECO:0000256" key="4">
    <source>
        <dbReference type="ARBA" id="ARBA00023242"/>
    </source>
</evidence>
<dbReference type="Proteomes" id="UP000184188">
    <property type="component" value="Unassembled WGS sequence"/>
</dbReference>
<dbReference type="RefSeq" id="XP_022581053.1">
    <property type="nucleotide sequence ID" value="XM_022723069.1"/>
</dbReference>
<dbReference type="GeneID" id="34609534"/>
<keyword evidence="3" id="KW-0804">Transcription</keyword>
<dbReference type="CDD" id="cd00067">
    <property type="entry name" value="GAL4"/>
    <property type="match status" value="1"/>
</dbReference>
<dbReference type="EMBL" id="KV878342">
    <property type="protein sequence ID" value="OJJ46543.1"/>
    <property type="molecule type" value="Genomic_DNA"/>
</dbReference>
<feature type="non-terminal residue" evidence="6">
    <location>
        <position position="230"/>
    </location>
</feature>
<dbReference type="SMART" id="SM00066">
    <property type="entry name" value="GAL4"/>
    <property type="match status" value="1"/>
</dbReference>
<organism evidence="6 7">
    <name type="scientific">Penicilliopsis zonata CBS 506.65</name>
    <dbReference type="NCBI Taxonomy" id="1073090"/>
    <lineage>
        <taxon>Eukaryota</taxon>
        <taxon>Fungi</taxon>
        <taxon>Dikarya</taxon>
        <taxon>Ascomycota</taxon>
        <taxon>Pezizomycotina</taxon>
        <taxon>Eurotiomycetes</taxon>
        <taxon>Eurotiomycetidae</taxon>
        <taxon>Eurotiales</taxon>
        <taxon>Aspergillaceae</taxon>
        <taxon>Penicilliopsis</taxon>
    </lineage>
</organism>
<protein>
    <recommendedName>
        <fullName evidence="5">Zn(2)-C6 fungal-type domain-containing protein</fullName>
    </recommendedName>
</protein>
<dbReference type="AlphaFoldDB" id="A0A1L9SHF5"/>
<dbReference type="PROSITE" id="PS50048">
    <property type="entry name" value="ZN2_CY6_FUNGAL_2"/>
    <property type="match status" value="1"/>
</dbReference>
<evidence type="ECO:0000256" key="2">
    <source>
        <dbReference type="ARBA" id="ARBA00023125"/>
    </source>
</evidence>
<evidence type="ECO:0000259" key="5">
    <source>
        <dbReference type="PROSITE" id="PS50048"/>
    </source>
</evidence>